<dbReference type="PROSITE" id="PS51464">
    <property type="entry name" value="SIS"/>
    <property type="match status" value="2"/>
</dbReference>
<dbReference type="CDD" id="cd05008">
    <property type="entry name" value="SIS_GlmS_GlmD_1"/>
    <property type="match status" value="1"/>
</dbReference>
<evidence type="ECO:0000256" key="10">
    <source>
        <dbReference type="SAM" id="MobiDB-lite"/>
    </source>
</evidence>
<comment type="subcellular location">
    <subcellularLocation>
        <location evidence="2">Cytoplasm</location>
    </subcellularLocation>
</comment>
<dbReference type="Gene3D" id="3.60.20.10">
    <property type="entry name" value="Glutamine Phosphoribosylpyrophosphate, subunit 1, domain 1"/>
    <property type="match status" value="1"/>
</dbReference>
<dbReference type="AlphaFoldDB" id="A0A0D3IWK7"/>
<keyword evidence="14" id="KW-1185">Reference proteome</keyword>
<dbReference type="InterPro" id="IPR029055">
    <property type="entry name" value="Ntn_hydrolases_N"/>
</dbReference>
<dbReference type="CDD" id="cd00714">
    <property type="entry name" value="GFAT"/>
    <property type="match status" value="1"/>
</dbReference>
<dbReference type="GO" id="GO:0005829">
    <property type="term" value="C:cytosol"/>
    <property type="evidence" value="ECO:0007669"/>
    <property type="project" value="TreeGrafter"/>
</dbReference>
<dbReference type="OMA" id="ASEYRYA"/>
<evidence type="ECO:0000313" key="14">
    <source>
        <dbReference type="Proteomes" id="UP000013827"/>
    </source>
</evidence>
<feature type="domain" description="SIS" evidence="12">
    <location>
        <begin position="455"/>
        <end position="598"/>
    </location>
</feature>
<evidence type="ECO:0000256" key="2">
    <source>
        <dbReference type="ARBA" id="ARBA00004496"/>
    </source>
</evidence>
<feature type="domain" description="SIS" evidence="12">
    <location>
        <begin position="286"/>
        <end position="427"/>
    </location>
</feature>
<dbReference type="FunFam" id="3.40.50.10490:FF:000001">
    <property type="entry name" value="Glutamine--fructose-6-phosphate aminotransferase [isomerizing]"/>
    <property type="match status" value="1"/>
</dbReference>
<comment type="catalytic activity">
    <reaction evidence="1">
        <text>D-fructose 6-phosphate + L-glutamine = D-glucosamine 6-phosphate + L-glutamate</text>
        <dbReference type="Rhea" id="RHEA:13237"/>
        <dbReference type="ChEBI" id="CHEBI:29985"/>
        <dbReference type="ChEBI" id="CHEBI:58359"/>
        <dbReference type="ChEBI" id="CHEBI:58725"/>
        <dbReference type="ChEBI" id="CHEBI:61527"/>
        <dbReference type="EC" id="2.6.1.16"/>
    </reaction>
</comment>
<name>A0A0D3IWK7_EMIH1</name>
<dbReference type="PROSITE" id="PS51278">
    <property type="entry name" value="GATASE_TYPE_2"/>
    <property type="match status" value="1"/>
</dbReference>
<dbReference type="PANTHER" id="PTHR10937:SF0">
    <property type="entry name" value="GLUTAMINE--FRUCTOSE-6-PHOSPHATE TRANSAMINASE (ISOMERIZING)"/>
    <property type="match status" value="1"/>
</dbReference>
<evidence type="ECO:0000256" key="4">
    <source>
        <dbReference type="ARBA" id="ARBA00016090"/>
    </source>
</evidence>
<dbReference type="EC" id="2.6.1.16" evidence="3"/>
<sequence>MCGIVAYLGPSTAKDVMLAGLARLEYRGYDSAGVASGPSHTIGVVKAAGKVSVLASRSSSSLNTGTVGIAHTRWATHGAPTDANAHPHTSSDGGLAIVHNGIVENFVALREELQRKGYRMASETDTELIAHLISDVRKQKWMPLEEAVRQALSQVQGAYGICVISSEEPDLLARKGSPLLLGIGEDEYLLASDASAVIERTRRATPPQRRGEGSRKQPTAADRITMIDDGSLSRLRPEVLLSAISRLISAASRLQEICEQPEVLENAMRGRVTNRHSAGSRGCREMAERWPRAPRIIVVACGTSHHAGLIGEYLLENLARCSRDVEYASEFRYRNPILCREDVLIAISQSGETADTRSRRRRSGKSARRLCLGICNTVGSSIARETDGGVYLHAGPEIGVASTKALSAPALVALTLIALKLGKERETLSPEELSANLGATARRCVLEQKGTVYEMAKVFKYASNFLFLGRGYHYPLKEISYIHAEGYPAAEMKHGPIALIDQFMPVVIIAPTSDPNYRKLVSNIEEASAHGGGGAVRARGGSVIAITEEDNHELDAQCEYVMRVPSTADFLMPLLCVAPLQLMAYYIADMRQCNVDQPRNLAKSVTVE</sequence>
<reference evidence="13" key="2">
    <citation type="submission" date="2024-10" db="UniProtKB">
        <authorList>
            <consortium name="EnsemblProtists"/>
        </authorList>
    </citation>
    <scope>IDENTIFICATION</scope>
</reference>
<dbReference type="GO" id="GO:0006487">
    <property type="term" value="P:protein N-linked glycosylation"/>
    <property type="evidence" value="ECO:0007669"/>
    <property type="project" value="TreeGrafter"/>
</dbReference>
<dbReference type="SUPFAM" id="SSF53697">
    <property type="entry name" value="SIS domain"/>
    <property type="match status" value="1"/>
</dbReference>
<dbReference type="RefSeq" id="XP_005768071.1">
    <property type="nucleotide sequence ID" value="XM_005768014.1"/>
</dbReference>
<dbReference type="CDD" id="cd05009">
    <property type="entry name" value="SIS_GlmS_GlmD_2"/>
    <property type="match status" value="1"/>
</dbReference>
<dbReference type="InterPro" id="IPR046348">
    <property type="entry name" value="SIS_dom_sf"/>
</dbReference>
<dbReference type="InterPro" id="IPR035466">
    <property type="entry name" value="GlmS/AgaS_SIS"/>
</dbReference>
<evidence type="ECO:0000256" key="7">
    <source>
        <dbReference type="ARBA" id="ARBA00022679"/>
    </source>
</evidence>
<dbReference type="GO" id="GO:0006002">
    <property type="term" value="P:fructose 6-phosphate metabolic process"/>
    <property type="evidence" value="ECO:0007669"/>
    <property type="project" value="TreeGrafter"/>
</dbReference>
<dbReference type="EnsemblProtists" id="EOD15642">
    <property type="protein sequence ID" value="EOD15642"/>
    <property type="gene ID" value="EMIHUDRAFT_416204"/>
</dbReference>
<keyword evidence="7" id="KW-0808">Transferase</keyword>
<evidence type="ECO:0000256" key="1">
    <source>
        <dbReference type="ARBA" id="ARBA00001031"/>
    </source>
</evidence>
<dbReference type="InterPro" id="IPR005855">
    <property type="entry name" value="GFAT"/>
</dbReference>
<dbReference type="Pfam" id="PF13522">
    <property type="entry name" value="GATase_6"/>
    <property type="match status" value="1"/>
</dbReference>
<dbReference type="GeneID" id="17261903"/>
<evidence type="ECO:0000259" key="11">
    <source>
        <dbReference type="PROSITE" id="PS51278"/>
    </source>
</evidence>
<dbReference type="KEGG" id="ehx:EMIHUDRAFT_416204"/>
<protein>
    <recommendedName>
        <fullName evidence="4">Glutamine--fructose-6-phosphate aminotransferase [isomerizing]</fullName>
        <ecNumber evidence="3">2.6.1.16</ecNumber>
    </recommendedName>
</protein>
<evidence type="ECO:0000256" key="5">
    <source>
        <dbReference type="ARBA" id="ARBA00022490"/>
    </source>
</evidence>
<reference evidence="14" key="1">
    <citation type="journal article" date="2013" name="Nature">
        <title>Pan genome of the phytoplankton Emiliania underpins its global distribution.</title>
        <authorList>
            <person name="Read B.A."/>
            <person name="Kegel J."/>
            <person name="Klute M.J."/>
            <person name="Kuo A."/>
            <person name="Lefebvre S.C."/>
            <person name="Maumus F."/>
            <person name="Mayer C."/>
            <person name="Miller J."/>
            <person name="Monier A."/>
            <person name="Salamov A."/>
            <person name="Young J."/>
            <person name="Aguilar M."/>
            <person name="Claverie J.M."/>
            <person name="Frickenhaus S."/>
            <person name="Gonzalez K."/>
            <person name="Herman E.K."/>
            <person name="Lin Y.C."/>
            <person name="Napier J."/>
            <person name="Ogata H."/>
            <person name="Sarno A.F."/>
            <person name="Shmutz J."/>
            <person name="Schroeder D."/>
            <person name="de Vargas C."/>
            <person name="Verret F."/>
            <person name="von Dassow P."/>
            <person name="Valentin K."/>
            <person name="Van de Peer Y."/>
            <person name="Wheeler G."/>
            <person name="Dacks J.B."/>
            <person name="Delwiche C.F."/>
            <person name="Dyhrman S.T."/>
            <person name="Glockner G."/>
            <person name="John U."/>
            <person name="Richards T."/>
            <person name="Worden A.Z."/>
            <person name="Zhang X."/>
            <person name="Grigoriev I.V."/>
            <person name="Allen A.E."/>
            <person name="Bidle K."/>
            <person name="Borodovsky M."/>
            <person name="Bowler C."/>
            <person name="Brownlee C."/>
            <person name="Cock J.M."/>
            <person name="Elias M."/>
            <person name="Gladyshev V.N."/>
            <person name="Groth M."/>
            <person name="Guda C."/>
            <person name="Hadaegh A."/>
            <person name="Iglesias-Rodriguez M.D."/>
            <person name="Jenkins J."/>
            <person name="Jones B.M."/>
            <person name="Lawson T."/>
            <person name="Leese F."/>
            <person name="Lindquist E."/>
            <person name="Lobanov A."/>
            <person name="Lomsadze A."/>
            <person name="Malik S.B."/>
            <person name="Marsh M.E."/>
            <person name="Mackinder L."/>
            <person name="Mock T."/>
            <person name="Mueller-Roeber B."/>
            <person name="Pagarete A."/>
            <person name="Parker M."/>
            <person name="Probert I."/>
            <person name="Quesneville H."/>
            <person name="Raines C."/>
            <person name="Rensing S.A."/>
            <person name="Riano-Pachon D.M."/>
            <person name="Richier S."/>
            <person name="Rokitta S."/>
            <person name="Shiraiwa Y."/>
            <person name="Soanes D.M."/>
            <person name="van der Giezen M."/>
            <person name="Wahlund T.M."/>
            <person name="Williams B."/>
            <person name="Wilson W."/>
            <person name="Wolfe G."/>
            <person name="Wurch L.L."/>
        </authorList>
    </citation>
    <scope>NUCLEOTIDE SEQUENCE</scope>
</reference>
<dbReference type="Pfam" id="PF01380">
    <property type="entry name" value="SIS"/>
    <property type="match status" value="2"/>
</dbReference>
<evidence type="ECO:0000313" key="13">
    <source>
        <dbReference type="EnsemblProtists" id="EOD15642"/>
    </source>
</evidence>
<keyword evidence="5" id="KW-0963">Cytoplasm</keyword>
<dbReference type="HOGENOM" id="CLU_012520_5_2_1"/>
<dbReference type="InterPro" id="IPR001347">
    <property type="entry name" value="SIS_dom"/>
</dbReference>
<evidence type="ECO:0000256" key="6">
    <source>
        <dbReference type="ARBA" id="ARBA00022576"/>
    </source>
</evidence>
<dbReference type="eggNOG" id="KOG1268">
    <property type="taxonomic scope" value="Eukaryota"/>
</dbReference>
<feature type="region of interest" description="Disordered" evidence="10">
    <location>
        <begin position="201"/>
        <end position="220"/>
    </location>
</feature>
<feature type="domain" description="Glutamine amidotransferase type-2" evidence="11">
    <location>
        <begin position="2"/>
        <end position="238"/>
    </location>
</feature>
<dbReference type="InterPro" id="IPR017932">
    <property type="entry name" value="GATase_2_dom"/>
</dbReference>
<proteinExistence type="predicted"/>
<dbReference type="NCBIfam" id="TIGR01135">
    <property type="entry name" value="glmS"/>
    <property type="match status" value="1"/>
</dbReference>
<dbReference type="GO" id="GO:0006047">
    <property type="term" value="P:UDP-N-acetylglucosamine metabolic process"/>
    <property type="evidence" value="ECO:0007669"/>
    <property type="project" value="TreeGrafter"/>
</dbReference>
<keyword evidence="6" id="KW-0032">Aminotransferase</keyword>
<organism evidence="13 14">
    <name type="scientific">Emiliania huxleyi (strain CCMP1516)</name>
    <dbReference type="NCBI Taxonomy" id="280463"/>
    <lineage>
        <taxon>Eukaryota</taxon>
        <taxon>Haptista</taxon>
        <taxon>Haptophyta</taxon>
        <taxon>Prymnesiophyceae</taxon>
        <taxon>Isochrysidales</taxon>
        <taxon>Noelaerhabdaceae</taxon>
        <taxon>Emiliania</taxon>
    </lineage>
</organism>
<dbReference type="Gene3D" id="3.40.50.10490">
    <property type="entry name" value="Glucose-6-phosphate isomerase like protein, domain 1"/>
    <property type="match status" value="2"/>
</dbReference>
<dbReference type="FunFam" id="3.60.20.10:FF:000006">
    <property type="entry name" value="Glutamine--fructose-6-phosphate aminotransferase [isomerizing]"/>
    <property type="match status" value="1"/>
</dbReference>
<dbReference type="InterPro" id="IPR035490">
    <property type="entry name" value="GlmS/FrlB_SIS"/>
</dbReference>
<dbReference type="InterPro" id="IPR047084">
    <property type="entry name" value="GFAT_N"/>
</dbReference>
<evidence type="ECO:0000256" key="9">
    <source>
        <dbReference type="ARBA" id="ARBA00022962"/>
    </source>
</evidence>
<dbReference type="GO" id="GO:0004360">
    <property type="term" value="F:glutamine-fructose-6-phosphate transaminase (isomerizing) activity"/>
    <property type="evidence" value="ECO:0007669"/>
    <property type="project" value="UniProtKB-EC"/>
</dbReference>
<evidence type="ECO:0000259" key="12">
    <source>
        <dbReference type="PROSITE" id="PS51464"/>
    </source>
</evidence>
<dbReference type="SUPFAM" id="SSF56235">
    <property type="entry name" value="N-terminal nucleophile aminohydrolases (Ntn hydrolases)"/>
    <property type="match status" value="1"/>
</dbReference>
<accession>A0A0D3IWK7</accession>
<dbReference type="Proteomes" id="UP000013827">
    <property type="component" value="Unassembled WGS sequence"/>
</dbReference>
<evidence type="ECO:0000256" key="8">
    <source>
        <dbReference type="ARBA" id="ARBA00022737"/>
    </source>
</evidence>
<dbReference type="GO" id="GO:0097367">
    <property type="term" value="F:carbohydrate derivative binding"/>
    <property type="evidence" value="ECO:0007669"/>
    <property type="project" value="InterPro"/>
</dbReference>
<dbReference type="PANTHER" id="PTHR10937">
    <property type="entry name" value="GLUCOSAMINE--FRUCTOSE-6-PHOSPHATE AMINOTRANSFERASE, ISOMERIZING"/>
    <property type="match status" value="1"/>
</dbReference>
<keyword evidence="8" id="KW-0677">Repeat</keyword>
<dbReference type="PaxDb" id="2903-EOD15642"/>
<keyword evidence="9" id="KW-0315">Glutamine amidotransferase</keyword>
<evidence type="ECO:0000256" key="3">
    <source>
        <dbReference type="ARBA" id="ARBA00012916"/>
    </source>
</evidence>
<dbReference type="STRING" id="2903.R1C0Q2"/>
<dbReference type="NCBIfam" id="NF001484">
    <property type="entry name" value="PRK00331.1"/>
    <property type="match status" value="1"/>
</dbReference>